<dbReference type="PANTHER" id="PTHR30333">
    <property type="entry name" value="CYTOCHROME C-TYPE PROTEIN"/>
    <property type="match status" value="1"/>
</dbReference>
<keyword evidence="8" id="KW-0249">Electron transport</keyword>
<dbReference type="InterPro" id="IPR051174">
    <property type="entry name" value="Cytochrome_c-type_ET"/>
</dbReference>
<dbReference type="GO" id="GO:0005886">
    <property type="term" value="C:plasma membrane"/>
    <property type="evidence" value="ECO:0007669"/>
    <property type="project" value="UniProtKB-SubCell"/>
</dbReference>
<keyword evidence="10" id="KW-0408">Iron</keyword>
<dbReference type="GO" id="GO:0009061">
    <property type="term" value="P:anaerobic respiration"/>
    <property type="evidence" value="ECO:0007669"/>
    <property type="project" value="TreeGrafter"/>
</dbReference>
<gene>
    <name evidence="13" type="primary">nrfC</name>
    <name evidence="13" type="ORF">METEAL_14730</name>
</gene>
<dbReference type="InterPro" id="IPR005126">
    <property type="entry name" value="NapC/NirT_cyt_c_N"/>
</dbReference>
<evidence type="ECO:0000256" key="3">
    <source>
        <dbReference type="ARBA" id="ARBA00022448"/>
    </source>
</evidence>
<keyword evidence="5" id="KW-0349">Heme</keyword>
<dbReference type="GO" id="GO:0022900">
    <property type="term" value="P:electron transport chain"/>
    <property type="evidence" value="ECO:0007669"/>
    <property type="project" value="InterPro"/>
</dbReference>
<evidence type="ECO:0000256" key="7">
    <source>
        <dbReference type="ARBA" id="ARBA00022723"/>
    </source>
</evidence>
<organism evidence="13 14">
    <name type="scientific">Mesoterricola silvestris</name>
    <dbReference type="NCBI Taxonomy" id="2927979"/>
    <lineage>
        <taxon>Bacteria</taxon>
        <taxon>Pseudomonadati</taxon>
        <taxon>Acidobacteriota</taxon>
        <taxon>Holophagae</taxon>
        <taxon>Holophagales</taxon>
        <taxon>Holophagaceae</taxon>
        <taxon>Mesoterricola</taxon>
    </lineage>
</organism>
<dbReference type="EMBL" id="AP027080">
    <property type="protein sequence ID" value="BDU72299.1"/>
    <property type="molecule type" value="Genomic_DNA"/>
</dbReference>
<dbReference type="Pfam" id="PF03264">
    <property type="entry name" value="Cytochrom_NNT"/>
    <property type="match status" value="1"/>
</dbReference>
<evidence type="ECO:0000313" key="14">
    <source>
        <dbReference type="Proteomes" id="UP001238179"/>
    </source>
</evidence>
<proteinExistence type="inferred from homology"/>
<dbReference type="GO" id="GO:0009055">
    <property type="term" value="F:electron transfer activity"/>
    <property type="evidence" value="ECO:0007669"/>
    <property type="project" value="TreeGrafter"/>
</dbReference>
<keyword evidence="4" id="KW-1003">Cell membrane</keyword>
<keyword evidence="11" id="KW-0472">Membrane</keyword>
<comment type="subcellular location">
    <subcellularLocation>
        <location evidence="1">Cell membrane</location>
    </subcellularLocation>
</comment>
<dbReference type="AlphaFoldDB" id="A0AA48GM08"/>
<accession>A0AA48GM08</accession>
<keyword evidence="3" id="KW-0813">Transport</keyword>
<evidence type="ECO:0000313" key="13">
    <source>
        <dbReference type="EMBL" id="BDU72299.1"/>
    </source>
</evidence>
<dbReference type="Proteomes" id="UP001238179">
    <property type="component" value="Chromosome"/>
</dbReference>
<dbReference type="InterPro" id="IPR038266">
    <property type="entry name" value="NapC/NirT_cytc_sf"/>
</dbReference>
<keyword evidence="9" id="KW-1133">Transmembrane helix</keyword>
<evidence type="ECO:0000256" key="11">
    <source>
        <dbReference type="ARBA" id="ARBA00023136"/>
    </source>
</evidence>
<evidence type="ECO:0000259" key="12">
    <source>
        <dbReference type="Pfam" id="PF03264"/>
    </source>
</evidence>
<evidence type="ECO:0000256" key="1">
    <source>
        <dbReference type="ARBA" id="ARBA00004236"/>
    </source>
</evidence>
<dbReference type="InterPro" id="IPR017571">
    <property type="entry name" value="NrfH"/>
</dbReference>
<keyword evidence="7" id="KW-0479">Metal-binding</keyword>
<evidence type="ECO:0000256" key="5">
    <source>
        <dbReference type="ARBA" id="ARBA00022617"/>
    </source>
</evidence>
<feature type="domain" description="NapC/NirT cytochrome c N-terminal" evidence="12">
    <location>
        <begin position="16"/>
        <end position="161"/>
    </location>
</feature>
<keyword evidence="6" id="KW-0812">Transmembrane</keyword>
<evidence type="ECO:0000256" key="8">
    <source>
        <dbReference type="ARBA" id="ARBA00022982"/>
    </source>
</evidence>
<dbReference type="Gene3D" id="1.10.3820.10">
    <property type="entry name" value="Di-heme elbow motif domain"/>
    <property type="match status" value="1"/>
</dbReference>
<reference evidence="14" key="1">
    <citation type="journal article" date="2023" name="Int. J. Syst. Evol. Microbiol.">
        <title>Mesoterricola silvestris gen. nov., sp. nov., Mesoterricola sediminis sp. nov., Geothrix oryzae sp. nov., Geothrix edaphica sp. nov., Geothrix rubra sp. nov., and Geothrix limicola sp. nov., six novel members of Acidobacteriota isolated from soils.</title>
        <authorList>
            <person name="Itoh H."/>
            <person name="Sugisawa Y."/>
            <person name="Mise K."/>
            <person name="Xu Z."/>
            <person name="Kuniyasu M."/>
            <person name="Ushijima N."/>
            <person name="Kawano K."/>
            <person name="Kobayashi E."/>
            <person name="Shiratori Y."/>
            <person name="Masuda Y."/>
            <person name="Senoo K."/>
        </authorList>
    </citation>
    <scope>NUCLEOTIDE SEQUENCE [LARGE SCALE GENOMIC DNA]</scope>
    <source>
        <strain evidence="14">W79</strain>
    </source>
</reference>
<name>A0AA48GM08_9BACT</name>
<evidence type="ECO:0000256" key="4">
    <source>
        <dbReference type="ARBA" id="ARBA00022475"/>
    </source>
</evidence>
<sequence length="163" mass="17476">MKAKSSVLILGLAIPILLGVFFGSGVYTFVAANGTSYLSDNPAVCVNCHVMQENYDGWLHGSHHAVATCNDCHLPHNNIVNKYFVKASNGWHHSQAFTMGGYPDPIRIKPGNAKVLEDNCVRCHAGLTGEITAHGTLGVPTDPARRADLYGCVRCHPGVGHGR</sequence>
<evidence type="ECO:0000256" key="2">
    <source>
        <dbReference type="ARBA" id="ARBA00007395"/>
    </source>
</evidence>
<dbReference type="SUPFAM" id="SSF48695">
    <property type="entry name" value="Multiheme cytochromes"/>
    <property type="match status" value="1"/>
</dbReference>
<dbReference type="NCBIfam" id="TIGR03153">
    <property type="entry name" value="cytochr_NrfH"/>
    <property type="match status" value="1"/>
</dbReference>
<dbReference type="GO" id="GO:0046872">
    <property type="term" value="F:metal ion binding"/>
    <property type="evidence" value="ECO:0007669"/>
    <property type="project" value="UniProtKB-KW"/>
</dbReference>
<protein>
    <submittedName>
        <fullName evidence="13">Cytochrome c nitrite reductase small subunit</fullName>
    </submittedName>
</protein>
<dbReference type="RefSeq" id="WP_316415213.1">
    <property type="nucleotide sequence ID" value="NZ_AP027080.1"/>
</dbReference>
<dbReference type="InterPro" id="IPR036280">
    <property type="entry name" value="Multihaem_cyt_sf"/>
</dbReference>
<comment type="similarity">
    <text evidence="2">Belongs to the NapC/NirT/NrfH family.</text>
</comment>
<evidence type="ECO:0000256" key="10">
    <source>
        <dbReference type="ARBA" id="ARBA00023004"/>
    </source>
</evidence>
<keyword evidence="14" id="KW-1185">Reference proteome</keyword>
<evidence type="ECO:0000256" key="9">
    <source>
        <dbReference type="ARBA" id="ARBA00022989"/>
    </source>
</evidence>
<dbReference type="KEGG" id="msil:METEAL_14730"/>
<dbReference type="PANTHER" id="PTHR30333:SF1">
    <property type="entry name" value="CYTOCHROME C-TYPE PROTEIN NAPC"/>
    <property type="match status" value="1"/>
</dbReference>
<evidence type="ECO:0000256" key="6">
    <source>
        <dbReference type="ARBA" id="ARBA00022692"/>
    </source>
</evidence>